<keyword evidence="9" id="KW-1185">Reference proteome</keyword>
<dbReference type="GO" id="GO:0008324">
    <property type="term" value="F:monoatomic cation transmembrane transporter activity"/>
    <property type="evidence" value="ECO:0007669"/>
    <property type="project" value="InterPro"/>
</dbReference>
<reference evidence="8 9" key="2">
    <citation type="journal article" date="2016" name="Int. J. Syst. Evol. Microbiol.">
        <title>Lutibacter profundi sp. nov., isolated from a deep-sea hydrothermal system on the Arctic Mid-Ocean Ridge and emended description of the genus Lutibacter.</title>
        <authorList>
            <person name="Le Moine Bauer S."/>
            <person name="Roalkvam I."/>
            <person name="Steen I.H."/>
            <person name="Dahle H."/>
        </authorList>
    </citation>
    <scope>NUCLEOTIDE SEQUENCE [LARGE SCALE GENOMIC DNA]</scope>
    <source>
        <strain evidence="8 9">LP1</strain>
    </source>
</reference>
<dbReference type="Gene3D" id="1.20.1530.20">
    <property type="match status" value="1"/>
</dbReference>
<evidence type="ECO:0000256" key="2">
    <source>
        <dbReference type="ARBA" id="ARBA00022538"/>
    </source>
</evidence>
<dbReference type="PANTHER" id="PTHR43021:SF2">
    <property type="entry name" value="CATION_H+ EXCHANGER DOMAIN-CONTAINING PROTEIN"/>
    <property type="match status" value="1"/>
</dbReference>
<keyword evidence="2" id="KW-0406">Ion transport</keyword>
<gene>
    <name evidence="8" type="ORF">Lupro_02500</name>
</gene>
<feature type="transmembrane region" description="Helical" evidence="6">
    <location>
        <begin position="267"/>
        <end position="286"/>
    </location>
</feature>
<dbReference type="InterPro" id="IPR036721">
    <property type="entry name" value="RCK_C_sf"/>
</dbReference>
<feature type="transmembrane region" description="Helical" evidence="6">
    <location>
        <begin position="200"/>
        <end position="224"/>
    </location>
</feature>
<evidence type="ECO:0000256" key="1">
    <source>
        <dbReference type="ARBA" id="ARBA00004141"/>
    </source>
</evidence>
<dbReference type="RefSeq" id="WP_068205984.1">
    <property type="nucleotide sequence ID" value="NZ_CP013355.1"/>
</dbReference>
<dbReference type="PROSITE" id="PS51202">
    <property type="entry name" value="RCK_C"/>
    <property type="match status" value="1"/>
</dbReference>
<proteinExistence type="predicted"/>
<dbReference type="OrthoDB" id="9783404at2"/>
<organism evidence="8 9">
    <name type="scientific">Lutibacter profundi</name>
    <dbReference type="NCBI Taxonomy" id="1622118"/>
    <lineage>
        <taxon>Bacteria</taxon>
        <taxon>Pseudomonadati</taxon>
        <taxon>Bacteroidota</taxon>
        <taxon>Flavobacteriia</taxon>
        <taxon>Flavobacteriales</taxon>
        <taxon>Flavobacteriaceae</taxon>
        <taxon>Lutibacter</taxon>
    </lineage>
</organism>
<dbReference type="InterPro" id="IPR003148">
    <property type="entry name" value="RCK_N"/>
</dbReference>
<dbReference type="AlphaFoldDB" id="A0A0X8G532"/>
<dbReference type="GO" id="GO:0015297">
    <property type="term" value="F:antiporter activity"/>
    <property type="evidence" value="ECO:0007669"/>
    <property type="project" value="InterPro"/>
</dbReference>
<comment type="subcellular location">
    <subcellularLocation>
        <location evidence="1">Membrane</location>
        <topology evidence="1">Multi-pass membrane protein</topology>
    </subcellularLocation>
</comment>
<dbReference type="EMBL" id="CP013355">
    <property type="protein sequence ID" value="AMC10189.1"/>
    <property type="molecule type" value="Genomic_DNA"/>
</dbReference>
<feature type="transmembrane region" description="Helical" evidence="6">
    <location>
        <begin position="166"/>
        <end position="188"/>
    </location>
</feature>
<dbReference type="SUPFAM" id="SSF51735">
    <property type="entry name" value="NAD(P)-binding Rossmann-fold domains"/>
    <property type="match status" value="1"/>
</dbReference>
<feature type="transmembrane region" description="Helical" evidence="6">
    <location>
        <begin position="355"/>
        <end position="378"/>
    </location>
</feature>
<dbReference type="STRING" id="1622118.Lupro_02500"/>
<feature type="transmembrane region" description="Helical" evidence="6">
    <location>
        <begin position="34"/>
        <end position="59"/>
    </location>
</feature>
<keyword evidence="5 6" id="KW-0472">Membrane</keyword>
<dbReference type="SUPFAM" id="SSF116726">
    <property type="entry name" value="TrkA C-terminal domain-like"/>
    <property type="match status" value="1"/>
</dbReference>
<feature type="domain" description="RCK C-terminal" evidence="7">
    <location>
        <begin position="558"/>
        <end position="641"/>
    </location>
</feature>
<evidence type="ECO:0000256" key="5">
    <source>
        <dbReference type="ARBA" id="ARBA00023136"/>
    </source>
</evidence>
<keyword evidence="3 6" id="KW-0812">Transmembrane</keyword>
<accession>A0A0X8G532</accession>
<name>A0A0X8G532_9FLAO</name>
<dbReference type="Pfam" id="PF00999">
    <property type="entry name" value="Na_H_Exchanger"/>
    <property type="match status" value="1"/>
</dbReference>
<dbReference type="Proteomes" id="UP000059672">
    <property type="component" value="Chromosome"/>
</dbReference>
<dbReference type="InterPro" id="IPR036291">
    <property type="entry name" value="NAD(P)-bd_dom_sf"/>
</dbReference>
<evidence type="ECO:0000313" key="9">
    <source>
        <dbReference type="Proteomes" id="UP000059672"/>
    </source>
</evidence>
<evidence type="ECO:0000313" key="8">
    <source>
        <dbReference type="EMBL" id="AMC10189.1"/>
    </source>
</evidence>
<dbReference type="InterPro" id="IPR038770">
    <property type="entry name" value="Na+/solute_symporter_sf"/>
</dbReference>
<feature type="transmembrane region" description="Helical" evidence="6">
    <location>
        <begin position="96"/>
        <end position="117"/>
    </location>
</feature>
<feature type="transmembrane region" description="Helical" evidence="6">
    <location>
        <begin position="132"/>
        <end position="154"/>
    </location>
</feature>
<feature type="transmembrane region" description="Helical" evidence="6">
    <location>
        <begin position="390"/>
        <end position="411"/>
    </location>
</feature>
<dbReference type="InterPro" id="IPR006153">
    <property type="entry name" value="Cation/H_exchanger_TM"/>
</dbReference>
<keyword evidence="2" id="KW-0630">Potassium</keyword>
<dbReference type="KEGG" id="lut:Lupro_02500"/>
<evidence type="ECO:0000256" key="6">
    <source>
        <dbReference type="SAM" id="Phobius"/>
    </source>
</evidence>
<sequence>MDIDIKLLITFIIGFLIVAIAANQIAKVFQKIKFPLITGLIITGIIAGSSVLNFISPVAVKKLNFLNDIALAIIAFSAGSELYLNELRSRIKSIKWMVIGQLVITFVMSATVIFFIADQIPFMANLPATHKFGISILFATIFIARSPSSAIAVINEMRANGPFTKTVMGVTVVKDVLVIILFAISLSIAKALINDEATDFLFFIILFFELIASFGIGFLVGKILQLPFLTKMDKQLKGISIILIGYSVYLFSDYIRFKAFDVFQHEFILEPLLICIIGSFVLTNYSKHRIEFGKVLQEISPIIYIIFFTLTGASLSMQTLMSVFGIAVGFFFLRLITIFFGGIFGVFAAKDFKKYALIAWMPYLTQAGVALGLATIISNEFPVWGHEFETIVIAIIVINQLIGPPLFKWSLNYVKESHLRAKTSKFEGKQNAVIFGLENQAIALAKQLQKNNWGVRIIDTDKNYAHEIKDVEILELKNINYKNLKQLELEKAEAIILLLSDEDNYKIAELLYEKIGTKDVIVRLNNRDYFEKFHKLGALIIEPATAMVSLLDHFVRSPNAASLLLGMDEDQDTLDVEIRNKDIHGMRLRELRLPSDVLVLSVKRKGQLLVSHGYTRLRLGDIITLVGAGSSLEELKFKFDT</sequence>
<keyword evidence="2" id="KW-0813">Transport</keyword>
<protein>
    <recommendedName>
        <fullName evidence="7">RCK C-terminal domain-containing protein</fullName>
    </recommendedName>
</protein>
<feature type="transmembrane region" description="Helical" evidence="6">
    <location>
        <begin position="6"/>
        <end position="22"/>
    </location>
</feature>
<feature type="transmembrane region" description="Helical" evidence="6">
    <location>
        <begin position="323"/>
        <end position="348"/>
    </location>
</feature>
<evidence type="ECO:0000256" key="4">
    <source>
        <dbReference type="ARBA" id="ARBA00022989"/>
    </source>
</evidence>
<dbReference type="GO" id="GO:0016020">
    <property type="term" value="C:membrane"/>
    <property type="evidence" value="ECO:0007669"/>
    <property type="project" value="UniProtKB-SubCell"/>
</dbReference>
<reference evidence="9" key="1">
    <citation type="submission" date="2015-12" db="EMBL/GenBank/DDBJ databases">
        <title>Complete genome sequence of Lutibacter profundus strain LP1.</title>
        <authorList>
            <person name="Wissuwa J."/>
            <person name="Le Moine Bauer S."/>
            <person name="Stokke R."/>
            <person name="Dahle H."/>
            <person name="Steen I.H."/>
        </authorList>
    </citation>
    <scope>NUCLEOTIDE SEQUENCE [LARGE SCALE GENOMIC DNA]</scope>
    <source>
        <strain evidence="9">LP1</strain>
    </source>
</reference>
<dbReference type="GO" id="GO:0006813">
    <property type="term" value="P:potassium ion transport"/>
    <property type="evidence" value="ECO:0007669"/>
    <property type="project" value="UniProtKB-KW"/>
</dbReference>
<evidence type="ECO:0000259" key="7">
    <source>
        <dbReference type="PROSITE" id="PS51202"/>
    </source>
</evidence>
<keyword evidence="4 6" id="KW-1133">Transmembrane helix</keyword>
<dbReference type="Gene3D" id="3.40.50.720">
    <property type="entry name" value="NAD(P)-binding Rossmann-like Domain"/>
    <property type="match status" value="1"/>
</dbReference>
<feature type="transmembrane region" description="Helical" evidence="6">
    <location>
        <begin position="236"/>
        <end position="255"/>
    </location>
</feature>
<dbReference type="Pfam" id="PF02254">
    <property type="entry name" value="TrkA_N"/>
    <property type="match status" value="1"/>
</dbReference>
<dbReference type="Gene3D" id="3.30.70.1450">
    <property type="entry name" value="Regulator of K+ conductance, C-terminal domain"/>
    <property type="match status" value="1"/>
</dbReference>
<feature type="transmembrane region" description="Helical" evidence="6">
    <location>
        <begin position="298"/>
        <end position="317"/>
    </location>
</feature>
<keyword evidence="2" id="KW-0633">Potassium transport</keyword>
<dbReference type="PANTHER" id="PTHR43021">
    <property type="entry name" value="NA(+)/H(+) ANTIPORTER-RELATED"/>
    <property type="match status" value="1"/>
</dbReference>
<evidence type="ECO:0000256" key="3">
    <source>
        <dbReference type="ARBA" id="ARBA00022692"/>
    </source>
</evidence>
<dbReference type="InterPro" id="IPR006037">
    <property type="entry name" value="RCK_C"/>
</dbReference>
<dbReference type="GO" id="GO:1902600">
    <property type="term" value="P:proton transmembrane transport"/>
    <property type="evidence" value="ECO:0007669"/>
    <property type="project" value="InterPro"/>
</dbReference>
<dbReference type="Pfam" id="PF02080">
    <property type="entry name" value="TrkA_C"/>
    <property type="match status" value="1"/>
</dbReference>